<protein>
    <recommendedName>
        <fullName evidence="4">Glycosyltransferase</fullName>
        <ecNumber evidence="4">2.4.1.-</ecNumber>
    </recommendedName>
</protein>
<evidence type="ECO:0000256" key="3">
    <source>
        <dbReference type="RuleBase" id="RU003718"/>
    </source>
</evidence>
<dbReference type="InterPro" id="IPR002213">
    <property type="entry name" value="UDP_glucos_trans"/>
</dbReference>
<keyword evidence="3" id="KW-0328">Glycosyltransferase</keyword>
<sequence length="514" mass="57769">MRRINLREDSYSNSPHEGGYAGARPHALVIPYPGQSHITPMMQLSKQLAVRGFEITFVNSGHNHKQLLDSQSAAAVPLPHQLGLDIWLVGLPDDDLPSEYFNNYEHVNEVYSNANGYLFREKVVKVLEDNPTVTCIISHHYLSWGQEVADKFGIPNVVYWSVMATLYCLYMQFPLLLEKGYLPLKCKKETLSGIRVPLVPDLEGLVPRFSLTDLPDFFQIEDISDPHYEFINRQRESLRQAKWVLVNTFESLETEAMEALRARIPVYSVGPLLPSSLVGGHRFESLPDNRACSALWPEENQCLQWLDTQAPDSVIYISFGSFASLTDVQIQELAKGIEASQQPFLWAVRPNAIKSGTISKIEGIESFVTRTKGRGMLVSWVPQPLVLQHPSVGGFLSHCGWNSTMEGISMGVPVLGCPLIAEQNTNAWFVEHHWKAGLSIKEGKIEANEVEKKIRSLMEEEGGGEVRRKCSEWKDKAREALIQGGSSSTNLDAFVLEMHEVAAKRKPMRDQTRP</sequence>
<evidence type="ECO:0000256" key="1">
    <source>
        <dbReference type="ARBA" id="ARBA00009995"/>
    </source>
</evidence>
<dbReference type="Pfam" id="PF00201">
    <property type="entry name" value="UDPGT"/>
    <property type="match status" value="1"/>
</dbReference>
<keyword evidence="2 3" id="KW-0808">Transferase</keyword>
<evidence type="ECO:0000256" key="2">
    <source>
        <dbReference type="ARBA" id="ARBA00022679"/>
    </source>
</evidence>
<keyword evidence="6" id="KW-1185">Reference proteome</keyword>
<accession>A0AA38GU96</accession>
<proteinExistence type="inferred from homology"/>
<evidence type="ECO:0000313" key="5">
    <source>
        <dbReference type="EMBL" id="KAH9329048.1"/>
    </source>
</evidence>
<evidence type="ECO:0000313" key="6">
    <source>
        <dbReference type="Proteomes" id="UP000824469"/>
    </source>
</evidence>
<comment type="similarity">
    <text evidence="1 3">Belongs to the UDP-glycosyltransferase family.</text>
</comment>
<dbReference type="EMBL" id="JAHRHJ020000001">
    <property type="protein sequence ID" value="KAH9329048.1"/>
    <property type="molecule type" value="Genomic_DNA"/>
</dbReference>
<dbReference type="PANTHER" id="PTHR11926:SF774">
    <property type="entry name" value="UDP-GLYCOSYLTRANSFERASE 85A1-RELATED"/>
    <property type="match status" value="1"/>
</dbReference>
<dbReference type="EC" id="2.4.1.-" evidence="4"/>
<dbReference type="Gene3D" id="3.40.50.2000">
    <property type="entry name" value="Glycogen Phosphorylase B"/>
    <property type="match status" value="2"/>
</dbReference>
<dbReference type="GO" id="GO:0080043">
    <property type="term" value="F:quercetin 3-O-glucosyltransferase activity"/>
    <property type="evidence" value="ECO:0007669"/>
    <property type="project" value="TreeGrafter"/>
</dbReference>
<dbReference type="InterPro" id="IPR035595">
    <property type="entry name" value="UDP_glycos_trans_CS"/>
</dbReference>
<organism evidence="5 6">
    <name type="scientific">Taxus chinensis</name>
    <name type="common">Chinese yew</name>
    <name type="synonym">Taxus wallichiana var. chinensis</name>
    <dbReference type="NCBI Taxonomy" id="29808"/>
    <lineage>
        <taxon>Eukaryota</taxon>
        <taxon>Viridiplantae</taxon>
        <taxon>Streptophyta</taxon>
        <taxon>Embryophyta</taxon>
        <taxon>Tracheophyta</taxon>
        <taxon>Spermatophyta</taxon>
        <taxon>Pinopsida</taxon>
        <taxon>Pinidae</taxon>
        <taxon>Conifers II</taxon>
        <taxon>Cupressales</taxon>
        <taxon>Taxaceae</taxon>
        <taxon>Taxus</taxon>
    </lineage>
</organism>
<evidence type="ECO:0000256" key="4">
    <source>
        <dbReference type="RuleBase" id="RU362057"/>
    </source>
</evidence>
<reference evidence="5 6" key="1">
    <citation type="journal article" date="2021" name="Nat. Plants">
        <title>The Taxus genome provides insights into paclitaxel biosynthesis.</title>
        <authorList>
            <person name="Xiong X."/>
            <person name="Gou J."/>
            <person name="Liao Q."/>
            <person name="Li Y."/>
            <person name="Zhou Q."/>
            <person name="Bi G."/>
            <person name="Li C."/>
            <person name="Du R."/>
            <person name="Wang X."/>
            <person name="Sun T."/>
            <person name="Guo L."/>
            <person name="Liang H."/>
            <person name="Lu P."/>
            <person name="Wu Y."/>
            <person name="Zhang Z."/>
            <person name="Ro D.K."/>
            <person name="Shang Y."/>
            <person name="Huang S."/>
            <person name="Yan J."/>
        </authorList>
    </citation>
    <scope>NUCLEOTIDE SEQUENCE [LARGE SCALE GENOMIC DNA]</scope>
    <source>
        <strain evidence="5">Ta-2019</strain>
    </source>
</reference>
<dbReference type="PANTHER" id="PTHR11926">
    <property type="entry name" value="GLUCOSYL/GLUCURONOSYL TRANSFERASES"/>
    <property type="match status" value="1"/>
</dbReference>
<dbReference type="GO" id="GO:0080044">
    <property type="term" value="F:quercetin 7-O-glucosyltransferase activity"/>
    <property type="evidence" value="ECO:0007669"/>
    <property type="project" value="TreeGrafter"/>
</dbReference>
<name>A0AA38GU96_TAXCH</name>
<dbReference type="PROSITE" id="PS00375">
    <property type="entry name" value="UDPGT"/>
    <property type="match status" value="1"/>
</dbReference>
<comment type="caution">
    <text evidence="5">The sequence shown here is derived from an EMBL/GenBank/DDBJ whole genome shotgun (WGS) entry which is preliminary data.</text>
</comment>
<dbReference type="Proteomes" id="UP000824469">
    <property type="component" value="Unassembled WGS sequence"/>
</dbReference>
<dbReference type="AlphaFoldDB" id="A0AA38GU96"/>
<dbReference type="OMA" id="NAWFVEH"/>
<dbReference type="FunFam" id="3.40.50.2000:FF:000060">
    <property type="entry name" value="Glycosyltransferase"/>
    <property type="match status" value="1"/>
</dbReference>
<dbReference type="CDD" id="cd03784">
    <property type="entry name" value="GT1_Gtf-like"/>
    <property type="match status" value="1"/>
</dbReference>
<gene>
    <name evidence="5" type="ORF">KI387_001156</name>
</gene>
<dbReference type="SUPFAM" id="SSF53756">
    <property type="entry name" value="UDP-Glycosyltransferase/glycogen phosphorylase"/>
    <property type="match status" value="1"/>
</dbReference>